<keyword evidence="3 5" id="KW-0520">NAD</keyword>
<dbReference type="Proteomes" id="UP000006201">
    <property type="component" value="Unassembled WGS sequence"/>
</dbReference>
<proteinExistence type="inferred from homology"/>
<dbReference type="Gene3D" id="3.30.1370.170">
    <property type="match status" value="1"/>
</dbReference>
<comment type="pathway">
    <text evidence="5">Cofactor biosynthesis; pyridoxine 5'-phosphate biosynthesis; pyridoxine 5'-phosphate from D-erythrose 4-phosphate: step 2/5.</text>
</comment>
<keyword evidence="1 5" id="KW-0963">Cytoplasm</keyword>
<feature type="active site" evidence="5">
    <location>
        <position position="238"/>
    </location>
</feature>
<keyword evidence="9" id="KW-1185">Reference proteome</keyword>
<reference evidence="8 9" key="1">
    <citation type="submission" date="2006-02" db="EMBL/GenBank/DDBJ databases">
        <authorList>
            <person name="Moran M.A."/>
            <person name="Kjelleberg S."/>
            <person name="Egan S."/>
            <person name="Saunders N."/>
            <person name="Thomas T."/>
            <person name="Ferriera S."/>
            <person name="Johnson J."/>
            <person name="Kravitz S."/>
            <person name="Halpern A."/>
            <person name="Remington K."/>
            <person name="Beeson K."/>
            <person name="Tran B."/>
            <person name="Rogers Y.-H."/>
            <person name="Friedman R."/>
            <person name="Venter J.C."/>
        </authorList>
    </citation>
    <scope>NUCLEOTIDE SEQUENCE [LARGE SCALE GENOMIC DNA]</scope>
    <source>
        <strain evidence="8 9">D2</strain>
    </source>
</reference>
<gene>
    <name evidence="5" type="primary">pdxB</name>
    <name evidence="8" type="ORF">PTD2_15427</name>
</gene>
<dbReference type="InterPro" id="IPR024531">
    <property type="entry name" value="Erythronate-4-P_DHase_dimer"/>
</dbReference>
<dbReference type="GO" id="GO:0046983">
    <property type="term" value="F:protein dimerization activity"/>
    <property type="evidence" value="ECO:0007669"/>
    <property type="project" value="InterPro"/>
</dbReference>
<comment type="subunit">
    <text evidence="5">Homodimer.</text>
</comment>
<dbReference type="HAMAP" id="MF_01825">
    <property type="entry name" value="PdxB"/>
    <property type="match status" value="1"/>
</dbReference>
<comment type="function">
    <text evidence="5">Catalyzes the oxidation of erythronate-4-phosphate to 3-hydroxy-2-oxo-4-phosphonooxybutanoate.</text>
</comment>
<dbReference type="UniPathway" id="UPA00244">
    <property type="reaction ID" value="UER00310"/>
</dbReference>
<dbReference type="PROSITE" id="PS00065">
    <property type="entry name" value="D_2_HYDROXYACID_DH_1"/>
    <property type="match status" value="1"/>
</dbReference>
<dbReference type="InterPro" id="IPR029752">
    <property type="entry name" value="D-isomer_DH_CS1"/>
</dbReference>
<feature type="binding site" evidence="5">
    <location>
        <position position="45"/>
    </location>
    <ligand>
        <name>substrate</name>
    </ligand>
</feature>
<dbReference type="InterPro" id="IPR006140">
    <property type="entry name" value="D-isomer_DH_NAD-bd"/>
</dbReference>
<dbReference type="SUPFAM" id="SSF52283">
    <property type="entry name" value="Formate/glycerate dehydrogenase catalytic domain-like"/>
    <property type="match status" value="1"/>
</dbReference>
<dbReference type="CDD" id="cd12158">
    <property type="entry name" value="ErythrP_dh"/>
    <property type="match status" value="1"/>
</dbReference>
<dbReference type="EMBL" id="AAOH01000006">
    <property type="protein sequence ID" value="EAR27443.1"/>
    <property type="molecule type" value="Genomic_DNA"/>
</dbReference>
<dbReference type="Gene3D" id="3.40.50.720">
    <property type="entry name" value="NAD(P)-binding Rossmann-like Domain"/>
    <property type="match status" value="2"/>
</dbReference>
<protein>
    <recommendedName>
        <fullName evidence="5">Erythronate-4-phosphate dehydrogenase</fullName>
        <ecNumber evidence="5">1.1.1.290</ecNumber>
    </recommendedName>
</protein>
<evidence type="ECO:0000313" key="8">
    <source>
        <dbReference type="EMBL" id="EAR27443.1"/>
    </source>
</evidence>
<keyword evidence="2 5" id="KW-0560">Oxidoreductase</keyword>
<dbReference type="GO" id="GO:0008615">
    <property type="term" value="P:pyridoxine biosynthetic process"/>
    <property type="evidence" value="ECO:0007669"/>
    <property type="project" value="UniProtKB-UniRule"/>
</dbReference>
<feature type="binding site" evidence="5">
    <location>
        <position position="147"/>
    </location>
    <ligand>
        <name>NAD(+)</name>
        <dbReference type="ChEBI" id="CHEBI:57540"/>
    </ligand>
</feature>
<dbReference type="SUPFAM" id="SSF51735">
    <property type="entry name" value="NAD(P)-binding Rossmann-fold domains"/>
    <property type="match status" value="1"/>
</dbReference>
<feature type="binding site" evidence="5">
    <location>
        <position position="233"/>
    </location>
    <ligand>
        <name>NAD(+)</name>
        <dbReference type="ChEBI" id="CHEBI:57540"/>
    </ligand>
</feature>
<dbReference type="RefSeq" id="WP_009838705.1">
    <property type="nucleotide sequence ID" value="NZ_AAOH01000006.1"/>
</dbReference>
<dbReference type="OrthoDB" id="9770208at2"/>
<dbReference type="HOGENOM" id="CLU_019796_4_0_6"/>
<evidence type="ECO:0000259" key="7">
    <source>
        <dbReference type="Pfam" id="PF11890"/>
    </source>
</evidence>
<organism evidence="8 9">
    <name type="scientific">Pseudoalteromonas tunicata D2</name>
    <dbReference type="NCBI Taxonomy" id="87626"/>
    <lineage>
        <taxon>Bacteria</taxon>
        <taxon>Pseudomonadati</taxon>
        <taxon>Pseudomonadota</taxon>
        <taxon>Gammaproteobacteria</taxon>
        <taxon>Alteromonadales</taxon>
        <taxon>Pseudoalteromonadaceae</taxon>
        <taxon>Pseudoalteromonas</taxon>
    </lineage>
</organism>
<evidence type="ECO:0000256" key="5">
    <source>
        <dbReference type="HAMAP-Rule" id="MF_01825"/>
    </source>
</evidence>
<comment type="similarity">
    <text evidence="5">Belongs to the D-isomer specific 2-hydroxyacid dehydrogenase family. PdxB subfamily.</text>
</comment>
<evidence type="ECO:0000256" key="3">
    <source>
        <dbReference type="ARBA" id="ARBA00023027"/>
    </source>
</evidence>
<comment type="catalytic activity">
    <reaction evidence="5">
        <text>4-phospho-D-erythronate + NAD(+) = (R)-3-hydroxy-2-oxo-4-phosphooxybutanoate + NADH + H(+)</text>
        <dbReference type="Rhea" id="RHEA:18829"/>
        <dbReference type="ChEBI" id="CHEBI:15378"/>
        <dbReference type="ChEBI" id="CHEBI:57540"/>
        <dbReference type="ChEBI" id="CHEBI:57945"/>
        <dbReference type="ChEBI" id="CHEBI:58538"/>
        <dbReference type="ChEBI" id="CHEBI:58766"/>
        <dbReference type="EC" id="1.1.1.290"/>
    </reaction>
</comment>
<evidence type="ECO:0000313" key="9">
    <source>
        <dbReference type="Proteomes" id="UP000006201"/>
    </source>
</evidence>
<sequence>MKILADQNMPLVEAYFSHLGDVERFDGRHLKPEQLHDVDALLIRSVTTINDAVLAKANKLKFIGTATIGMDHVDEACLEARNIRFTNAPGCNAVAVAEYVISTLCALAQQQHFALADKVVGIVGVGNIGSRLHKKLTALGIKTLLCDPFVAQTESEYPFVSYETLLAQADVISFHVPLVKDGPFSTRHLLNETTLKSIKDNAIVINASRGDVIDNQALLAHLEQENTLTAVLDVWENEPNIAKSLLQLVKFGSVHIAGHTLEGKARGTEMLYHALCQLTGDLPRYQLSDFLPTPAISHIKITETFCASDIINLVHSVYDVRRDHGLMTQLLDLKGFDYLRKHYPTRREFSALTIECATTSQAQMLEQLGFNIGTRKNLI</sequence>
<dbReference type="GO" id="GO:0051287">
    <property type="term" value="F:NAD binding"/>
    <property type="evidence" value="ECO:0007669"/>
    <property type="project" value="InterPro"/>
</dbReference>
<dbReference type="EC" id="1.1.1.290" evidence="5"/>
<comment type="caution">
    <text evidence="5">Lacks conserved residue(s) required for the propagation of feature annotation.</text>
</comment>
<feature type="active site" description="Proton donor" evidence="5">
    <location>
        <position position="255"/>
    </location>
</feature>
<evidence type="ECO:0000256" key="4">
    <source>
        <dbReference type="ARBA" id="ARBA00023096"/>
    </source>
</evidence>
<dbReference type="GO" id="GO:0036001">
    <property type="term" value="P:'de novo' pyridoxal 5'-phosphate biosynthetic process"/>
    <property type="evidence" value="ECO:0007669"/>
    <property type="project" value="TreeGrafter"/>
</dbReference>
<name>A4CD00_9GAMM</name>
<dbReference type="PANTHER" id="PTHR42938">
    <property type="entry name" value="FORMATE DEHYDROGENASE 1"/>
    <property type="match status" value="1"/>
</dbReference>
<comment type="caution">
    <text evidence="8">The sequence shown here is derived from an EMBL/GenBank/DDBJ whole genome shotgun (WGS) entry which is preliminary data.</text>
</comment>
<evidence type="ECO:0000256" key="2">
    <source>
        <dbReference type="ARBA" id="ARBA00023002"/>
    </source>
</evidence>
<dbReference type="InterPro" id="IPR038251">
    <property type="entry name" value="PdxB_dimer_sf"/>
</dbReference>
<dbReference type="InterPro" id="IPR020921">
    <property type="entry name" value="Erythronate-4-P_DHase"/>
</dbReference>
<dbReference type="Pfam" id="PF11890">
    <property type="entry name" value="DUF3410"/>
    <property type="match status" value="1"/>
</dbReference>
<dbReference type="STRING" id="87626.PTD2_15427"/>
<accession>A4CD00</accession>
<feature type="binding site" evidence="5">
    <location>
        <begin position="207"/>
        <end position="209"/>
    </location>
    <ligand>
        <name>NAD(+)</name>
        <dbReference type="ChEBI" id="CHEBI:57540"/>
    </ligand>
</feature>
<dbReference type="Pfam" id="PF02826">
    <property type="entry name" value="2-Hacid_dh_C"/>
    <property type="match status" value="1"/>
</dbReference>
<feature type="domain" description="Erythronate-4-phosphate dehydrogenase dimerisation" evidence="7">
    <location>
        <begin position="290"/>
        <end position="369"/>
    </location>
</feature>
<dbReference type="InterPro" id="IPR036291">
    <property type="entry name" value="NAD(P)-bd_dom_sf"/>
</dbReference>
<keyword evidence="4 5" id="KW-0664">Pyridoxine biosynthesis</keyword>
<evidence type="ECO:0000259" key="6">
    <source>
        <dbReference type="Pfam" id="PF02826"/>
    </source>
</evidence>
<comment type="subcellular location">
    <subcellularLocation>
        <location evidence="5">Cytoplasm</location>
    </subcellularLocation>
</comment>
<dbReference type="AlphaFoldDB" id="A4CD00"/>
<feature type="domain" description="D-isomer specific 2-hydroxyacid dehydrogenase NAD-binding" evidence="6">
    <location>
        <begin position="110"/>
        <end position="259"/>
    </location>
</feature>
<dbReference type="eggNOG" id="COG0111">
    <property type="taxonomic scope" value="Bacteria"/>
</dbReference>
<feature type="binding site" evidence="5">
    <location>
        <position position="67"/>
    </location>
    <ligand>
        <name>substrate</name>
    </ligand>
</feature>
<feature type="binding site" evidence="5">
    <location>
        <position position="258"/>
    </location>
    <ligand>
        <name>NAD(+)</name>
        <dbReference type="ChEBI" id="CHEBI:57540"/>
    </ligand>
</feature>
<dbReference type="GO" id="GO:0033711">
    <property type="term" value="F:4-phosphoerythronate dehydrogenase activity"/>
    <property type="evidence" value="ECO:0007669"/>
    <property type="project" value="UniProtKB-EC"/>
</dbReference>
<dbReference type="GO" id="GO:0005829">
    <property type="term" value="C:cytosol"/>
    <property type="evidence" value="ECO:0007669"/>
    <property type="project" value="TreeGrafter"/>
</dbReference>
<feature type="active site" evidence="5">
    <location>
        <position position="209"/>
    </location>
</feature>
<evidence type="ECO:0000256" key="1">
    <source>
        <dbReference type="ARBA" id="ARBA00022490"/>
    </source>
</evidence>
<dbReference type="PANTHER" id="PTHR42938:SF9">
    <property type="entry name" value="FORMATE DEHYDROGENASE 1"/>
    <property type="match status" value="1"/>
</dbReference>